<dbReference type="EMBL" id="JARBDR010000918">
    <property type="protein sequence ID" value="KAJ8302085.1"/>
    <property type="molecule type" value="Genomic_DNA"/>
</dbReference>
<comment type="caution">
    <text evidence="2">The sequence shown here is derived from an EMBL/GenBank/DDBJ whole genome shotgun (WGS) entry which is preliminary data.</text>
</comment>
<proteinExistence type="predicted"/>
<reference evidence="2 3" key="1">
    <citation type="submission" date="2022-12" db="EMBL/GenBank/DDBJ databases">
        <title>Chromosome-level genome of Tegillarca granosa.</title>
        <authorList>
            <person name="Kim J."/>
        </authorList>
    </citation>
    <scope>NUCLEOTIDE SEQUENCE [LARGE SCALE GENOMIC DNA]</scope>
    <source>
        <strain evidence="2">Teg-2019</strain>
        <tissue evidence="2">Adductor muscle</tissue>
    </source>
</reference>
<evidence type="ECO:0000313" key="2">
    <source>
        <dbReference type="EMBL" id="KAJ8302085.1"/>
    </source>
</evidence>
<keyword evidence="1" id="KW-1133">Transmembrane helix</keyword>
<dbReference type="Proteomes" id="UP001217089">
    <property type="component" value="Unassembled WGS sequence"/>
</dbReference>
<sequence length="157" mass="18789">MDPKTRAILIEMNRPRHLHPQKTYEKGGHQEKIKPKFKTQLLQKSRKVFKKKVHKKLDLKEKWRSFKDSIPKKKCTMKCCKSFFYELFPFINIMQNYSMRKYLLADLIAGLTVGIIHIPQGKSDNWFQDFLINFVHFFQKKLSVLQNLTSDKSFDHV</sequence>
<feature type="transmembrane region" description="Helical" evidence="1">
    <location>
        <begin position="102"/>
        <end position="120"/>
    </location>
</feature>
<keyword evidence="3" id="KW-1185">Reference proteome</keyword>
<keyword evidence="1" id="KW-0472">Membrane</keyword>
<name>A0ABQ9EF67_TEGGR</name>
<accession>A0ABQ9EF67</accession>
<evidence type="ECO:0000256" key="1">
    <source>
        <dbReference type="SAM" id="Phobius"/>
    </source>
</evidence>
<protein>
    <submittedName>
        <fullName evidence="2">Uncharacterized protein</fullName>
    </submittedName>
</protein>
<gene>
    <name evidence="2" type="ORF">KUTeg_021072</name>
</gene>
<keyword evidence="1" id="KW-0812">Transmembrane</keyword>
<organism evidence="2 3">
    <name type="scientific">Tegillarca granosa</name>
    <name type="common">Malaysian cockle</name>
    <name type="synonym">Anadara granosa</name>
    <dbReference type="NCBI Taxonomy" id="220873"/>
    <lineage>
        <taxon>Eukaryota</taxon>
        <taxon>Metazoa</taxon>
        <taxon>Spiralia</taxon>
        <taxon>Lophotrochozoa</taxon>
        <taxon>Mollusca</taxon>
        <taxon>Bivalvia</taxon>
        <taxon>Autobranchia</taxon>
        <taxon>Pteriomorphia</taxon>
        <taxon>Arcoida</taxon>
        <taxon>Arcoidea</taxon>
        <taxon>Arcidae</taxon>
        <taxon>Tegillarca</taxon>
    </lineage>
</organism>
<evidence type="ECO:0000313" key="3">
    <source>
        <dbReference type="Proteomes" id="UP001217089"/>
    </source>
</evidence>